<comment type="caution">
    <text evidence="5">The sequence shown here is derived from an EMBL/GenBank/DDBJ whole genome shotgun (WGS) entry which is preliminary data.</text>
</comment>
<evidence type="ECO:0000313" key="5">
    <source>
        <dbReference type="EMBL" id="THG11694.1"/>
    </source>
</evidence>
<dbReference type="EMBL" id="SDRB02007109">
    <property type="protein sequence ID" value="THG11694.1"/>
    <property type="molecule type" value="Genomic_DNA"/>
</dbReference>
<feature type="compositionally biased region" description="Polar residues" evidence="2">
    <location>
        <begin position="1302"/>
        <end position="1316"/>
    </location>
</feature>
<feature type="compositionally biased region" description="Polar residues" evidence="2">
    <location>
        <begin position="1796"/>
        <end position="1819"/>
    </location>
</feature>
<evidence type="ECO:0000259" key="4">
    <source>
        <dbReference type="PROSITE" id="PS51204"/>
    </source>
</evidence>
<feature type="compositionally biased region" description="Polar residues" evidence="2">
    <location>
        <begin position="928"/>
        <end position="952"/>
    </location>
</feature>
<feature type="compositionally biased region" description="Polar residues" evidence="2">
    <location>
        <begin position="153"/>
        <end position="176"/>
    </location>
</feature>
<feature type="compositionally biased region" description="Polar residues" evidence="2">
    <location>
        <begin position="535"/>
        <end position="546"/>
    </location>
</feature>
<feature type="domain" description="Myb-like" evidence="3">
    <location>
        <begin position="1099"/>
        <end position="1151"/>
    </location>
</feature>
<feature type="region of interest" description="Disordered" evidence="2">
    <location>
        <begin position="968"/>
        <end position="1029"/>
    </location>
</feature>
<dbReference type="Proteomes" id="UP000306102">
    <property type="component" value="Unassembled WGS sequence"/>
</dbReference>
<name>A0A4S4E7U5_CAMSN</name>
<keyword evidence="6" id="KW-1185">Reference proteome</keyword>
<feature type="compositionally biased region" description="Polar residues" evidence="2">
    <location>
        <begin position="1484"/>
        <end position="1494"/>
    </location>
</feature>
<feature type="compositionally biased region" description="Polar residues" evidence="2">
    <location>
        <begin position="518"/>
        <end position="527"/>
    </location>
</feature>
<feature type="domain" description="HSA" evidence="4">
    <location>
        <begin position="624"/>
        <end position="699"/>
    </location>
</feature>
<dbReference type="InterPro" id="IPR044798">
    <property type="entry name" value="EAF1A/B"/>
</dbReference>
<dbReference type="PROSITE" id="PS51204">
    <property type="entry name" value="HSA"/>
    <property type="match status" value="1"/>
</dbReference>
<feature type="compositionally biased region" description="Polar residues" evidence="2">
    <location>
        <begin position="1685"/>
        <end position="1708"/>
    </location>
</feature>
<sequence length="2013" mass="218938">MHGCSLGSALLVNAEVDSMGGVVDGGVGIDTKSSPRQAAIEKAQAELRQEYDVREERRRELEYLEKGGNPLEFKFGNAASVSVQSTSLTDQPSEQFVTSEAKGSFALTASPRGDSVESSGRLGAPTVCEPNSADNLLLFDVESEFLEGERNSICPTRSNIAPSERSSQLDGSQNAKESGDSAAFDLPQNRAYKRRNRSRPNRDGARSSSTDIVPSRSGHASSLPSRHGRKDGKGLVLDTNNQKDPSVSLNCNSKLISPNGGMASRALPSDSRLDKELDGVRAVESTTGLTKVGVPDFNTSRSSQDNQHNQHSEVDGQETSAVASGGPESVGGREQVVSAGLEFSSCVATVKAENQASSGQLNGCSSAKGDRKNIPIEVQNSSAAFSTKVLDLESSCTKTSLSIDGNNDKEPCNNLRNVDSNGNVKEQALVFEGTPNMEGHEMLTEKNEKKAGDNYPFINDEHNSIHQSPQGNGSTLKSKEELHGSGFGLQNIVKFPSSAEVMELDGNTALETKKIPVNSMTDNSNPPKESDCTGRLQSSTDSSIHNNSDHQKENAFGRVRGSTDPSILGLSETTLSVKGSNVAPEQQPCSEIHSKLANKAHEDSILEEARIIEAKRKRIAELSVGTMPLENRWKSHWDFVLEEMAWLANDFAQERLWKITAAAQVCHRIASTSRLRFEEQNLRWKQKKVAHTLAKAVMEFWHSAEEISKELELECPGREFSHAVEGYAVRFLKYNTSFVPVGLAEAPATPDRISDFGILEMSQDNHVKEENLFYTLPLGSMEAYKKSIESHLAQVEKTGSSIQEEVETSMYDAAADNAYEEDERETRTYYFPGAFEGSKPSKFSQKNRKNSTNSHTARSYDLGTDLPFMPCVENKVGTQQSVLMGKRPANNLNVGMIPTKRIRTASRQRILSPFSAATSGGVYGPNRTGASSGDTNSFQDDQSTLRGGSQIPNGLEIESMGDFEKQLPFDSTEVSKPKKKKKPKHLGSTYEQRWQLDNNFQTEQRDYSKKRLDSHQLESHGSSGLFGQHIMKKPKMMRQSRDNSFDNLTPMTGSIPSPVASQMSNMSNPNKLIKILGGRDRGRKAKSLKMPSGQPGSGSPWSLFEDQALVVLVHDMGPNWEVVSDAINSTLQFKCIFRKPKECKERHKILMDGTVGDGADSAEDSGSSQAYPSTLPGIPKAGSARQLFQRLQGPMEEDMIKSHFEKIIMISQKQHYRRTQNHNQDPKPIQSHNSHTIAISQACPSNLNGGPPLTPLHLCDSTALNPDVLPLGGLAVSNHGNVASALPASSANSSLQGSTNMVLGNNFSSPSGSLNPSVRDGRYGVPRSSSLSIDEQQRMQQYNQMLSGRNIQQSGLSVSGVPPGTDHGVRMLPGGNGVGIMCGMNRSMPMARPGFQGIAPPSMVNSGSMLSSSVAMMPSPVNMHSGVGSGQGNSMLRPRDTSNMMRPGQSPEHQRQMMVPDLQMQQVPQGNNNQGVPPFGGLTSAFSNQTSSPVQPYPLHQQQHQQSHVLNNPRHPHLQGPNHASSTQHHQAYAIRLAKERQMQQRLMQQQQHQQFAASNALMPHVQPQSQLPISSSLQNSSQIQPQNSSPPVSLPVTQSSSITPISQHQQKLHMPHGINRNTQTAGSGLTNQMGKQRQRQPQPQPQQQQSFQQSSRQHPQQRQQSQCQQQAKLIKGVGRGNMPMHQNVTMDPSLLNGLSTTPGNQSAEKAEQVMHLMQGQGLYHGSGLLPVQPSKPLMPPHSSNQSHHQQKMYSGQAIPSSKPVQQMLSHSDNSNQGGHAAQATSSGHMLPVSPQAVQPSVMASSNHQQVQPHQKSVNQTKPLVQRVFQQNPQLNSDPQSKSQADQAQAQAQTDQKPVSNSSQMGTTTATMPQSSVDTNTAMPVVSSSSAQWKTPEQKYDSGLPNPSTKLTPVVSLPLNNSAGSEPMPTVSQGLGQGQSSGGLPPHGDNIGAQRKQQSQLQLPSTPPTPPPLQQQQSLQQQMPPQQQSQQQSQHLQAGNNSLYIRPTNSRME</sequence>
<feature type="region of interest" description="Disordered" evidence="2">
    <location>
        <begin position="1425"/>
        <end position="1530"/>
    </location>
</feature>
<feature type="region of interest" description="Disordered" evidence="2">
    <location>
        <begin position="1154"/>
        <end position="1180"/>
    </location>
</feature>
<evidence type="ECO:0008006" key="7">
    <source>
        <dbReference type="Google" id="ProtNLM"/>
    </source>
</evidence>
<feature type="region of interest" description="Disordered" evidence="2">
    <location>
        <begin position="916"/>
        <end position="955"/>
    </location>
</feature>
<evidence type="ECO:0000313" key="6">
    <source>
        <dbReference type="Proteomes" id="UP000306102"/>
    </source>
</evidence>
<feature type="region of interest" description="Disordered" evidence="2">
    <location>
        <begin position="108"/>
        <end position="127"/>
    </location>
</feature>
<reference evidence="5 6" key="1">
    <citation type="journal article" date="2018" name="Proc. Natl. Acad. Sci. U.S.A.">
        <title>Draft genome sequence of Camellia sinensis var. sinensis provides insights into the evolution of the tea genome and tea quality.</title>
        <authorList>
            <person name="Wei C."/>
            <person name="Yang H."/>
            <person name="Wang S."/>
            <person name="Zhao J."/>
            <person name="Liu C."/>
            <person name="Gao L."/>
            <person name="Xia E."/>
            <person name="Lu Y."/>
            <person name="Tai Y."/>
            <person name="She G."/>
            <person name="Sun J."/>
            <person name="Cao H."/>
            <person name="Tong W."/>
            <person name="Gao Q."/>
            <person name="Li Y."/>
            <person name="Deng W."/>
            <person name="Jiang X."/>
            <person name="Wang W."/>
            <person name="Chen Q."/>
            <person name="Zhang S."/>
            <person name="Li H."/>
            <person name="Wu J."/>
            <person name="Wang P."/>
            <person name="Li P."/>
            <person name="Shi C."/>
            <person name="Zheng F."/>
            <person name="Jian J."/>
            <person name="Huang B."/>
            <person name="Shan D."/>
            <person name="Shi M."/>
            <person name="Fang C."/>
            <person name="Yue Y."/>
            <person name="Li F."/>
            <person name="Li D."/>
            <person name="Wei S."/>
            <person name="Han B."/>
            <person name="Jiang C."/>
            <person name="Yin Y."/>
            <person name="Xia T."/>
            <person name="Zhang Z."/>
            <person name="Bennetzen J.L."/>
            <person name="Zhao S."/>
            <person name="Wan X."/>
        </authorList>
    </citation>
    <scope>NUCLEOTIDE SEQUENCE [LARGE SCALE GENOMIC DNA]</scope>
    <source>
        <strain evidence="6">cv. Shuchazao</strain>
        <tissue evidence="5">Leaf</tissue>
    </source>
</reference>
<protein>
    <recommendedName>
        <fullName evidence="7">Myb-like domain-containing protein</fullName>
    </recommendedName>
</protein>
<dbReference type="SMART" id="SM00573">
    <property type="entry name" value="HSA"/>
    <property type="match status" value="1"/>
</dbReference>
<accession>A0A4S4E7U5</accession>
<feature type="compositionally biased region" description="Polar residues" evidence="2">
    <location>
        <begin position="1620"/>
        <end position="1636"/>
    </location>
</feature>
<feature type="compositionally biased region" description="Low complexity" evidence="2">
    <location>
        <begin position="1840"/>
        <end position="1857"/>
    </location>
</feature>
<feature type="compositionally biased region" description="Basic and acidic residues" evidence="2">
    <location>
        <begin position="271"/>
        <end position="281"/>
    </location>
</feature>
<dbReference type="GO" id="GO:0035267">
    <property type="term" value="C:NuA4 histone acetyltransferase complex"/>
    <property type="evidence" value="ECO:0007669"/>
    <property type="project" value="InterPro"/>
</dbReference>
<evidence type="ECO:0000256" key="1">
    <source>
        <dbReference type="ARBA" id="ARBA00022853"/>
    </source>
</evidence>
<feature type="region of interest" description="Disordered" evidence="2">
    <location>
        <begin position="1834"/>
        <end position="2013"/>
    </location>
</feature>
<feature type="region of interest" description="Disordered" evidence="2">
    <location>
        <begin position="1302"/>
        <end position="1335"/>
    </location>
</feature>
<feature type="compositionally biased region" description="Basic and acidic residues" evidence="2">
    <location>
        <begin position="1003"/>
        <end position="1018"/>
    </location>
</feature>
<dbReference type="PROSITE" id="PS50090">
    <property type="entry name" value="MYB_LIKE"/>
    <property type="match status" value="1"/>
</dbReference>
<keyword evidence="1" id="KW-0156">Chromatin regulator</keyword>
<dbReference type="InterPro" id="IPR014012">
    <property type="entry name" value="HSA_dom"/>
</dbReference>
<feature type="region of interest" description="Disordered" evidence="2">
    <location>
        <begin position="1565"/>
        <end position="1710"/>
    </location>
</feature>
<feature type="region of interest" description="Disordered" evidence="2">
    <location>
        <begin position="153"/>
        <end position="332"/>
    </location>
</feature>
<feature type="region of interest" description="Disordered" evidence="2">
    <location>
        <begin position="512"/>
        <end position="563"/>
    </location>
</feature>
<feature type="compositionally biased region" description="Low complexity" evidence="2">
    <location>
        <begin position="1566"/>
        <end position="1592"/>
    </location>
</feature>
<feature type="region of interest" description="Disordered" evidence="2">
    <location>
        <begin position="1725"/>
        <end position="1819"/>
    </location>
</feature>
<gene>
    <name evidence="5" type="ORF">TEA_027040</name>
</gene>
<feature type="compositionally biased region" description="Polar residues" evidence="2">
    <location>
        <begin position="206"/>
        <end position="224"/>
    </location>
</feature>
<feature type="compositionally biased region" description="Low complexity" evidence="2">
    <location>
        <begin position="1465"/>
        <end position="1481"/>
    </location>
</feature>
<dbReference type="CDD" id="cd00167">
    <property type="entry name" value="SANT"/>
    <property type="match status" value="1"/>
</dbReference>
<proteinExistence type="predicted"/>
<feature type="region of interest" description="Disordered" evidence="2">
    <location>
        <begin position="839"/>
        <end position="858"/>
    </location>
</feature>
<dbReference type="PANTHER" id="PTHR46774:SF3">
    <property type="entry name" value="CHROMATIN MODIFICATION-RELATED PROTEIN EAF1 A-RELATED"/>
    <property type="match status" value="1"/>
</dbReference>
<dbReference type="PANTHER" id="PTHR46774">
    <property type="entry name" value="CHROMATIN MODIFICATION-RELATED PROTEIN EAF1 A-RELATED"/>
    <property type="match status" value="1"/>
</dbReference>
<feature type="compositionally biased region" description="Polar residues" evidence="2">
    <location>
        <begin position="238"/>
        <end position="256"/>
    </location>
</feature>
<feature type="compositionally biased region" description="Polar residues" evidence="2">
    <location>
        <begin position="297"/>
        <end position="307"/>
    </location>
</feature>
<feature type="compositionally biased region" description="Polar residues" evidence="2">
    <location>
        <begin position="1742"/>
        <end position="1788"/>
    </location>
</feature>
<dbReference type="STRING" id="542762.A0A4S4E7U5"/>
<evidence type="ECO:0000259" key="3">
    <source>
        <dbReference type="PROSITE" id="PS50090"/>
    </source>
</evidence>
<feature type="compositionally biased region" description="Polar residues" evidence="2">
    <location>
        <begin position="989"/>
        <end position="1002"/>
    </location>
</feature>
<dbReference type="InterPro" id="IPR001005">
    <property type="entry name" value="SANT/Myb"/>
</dbReference>
<organism evidence="5 6">
    <name type="scientific">Camellia sinensis var. sinensis</name>
    <name type="common">China tea</name>
    <dbReference type="NCBI Taxonomy" id="542762"/>
    <lineage>
        <taxon>Eukaryota</taxon>
        <taxon>Viridiplantae</taxon>
        <taxon>Streptophyta</taxon>
        <taxon>Embryophyta</taxon>
        <taxon>Tracheophyta</taxon>
        <taxon>Spermatophyta</taxon>
        <taxon>Magnoliopsida</taxon>
        <taxon>eudicotyledons</taxon>
        <taxon>Gunneridae</taxon>
        <taxon>Pentapetalae</taxon>
        <taxon>asterids</taxon>
        <taxon>Ericales</taxon>
        <taxon>Theaceae</taxon>
        <taxon>Camellia</taxon>
    </lineage>
</organism>
<evidence type="ECO:0000256" key="2">
    <source>
        <dbReference type="SAM" id="MobiDB-lite"/>
    </source>
</evidence>
<dbReference type="GO" id="GO:0006325">
    <property type="term" value="P:chromatin organization"/>
    <property type="evidence" value="ECO:0007669"/>
    <property type="project" value="UniProtKB-KW"/>
</dbReference>
<feature type="compositionally biased region" description="Low complexity" evidence="2">
    <location>
        <begin position="1974"/>
        <end position="1997"/>
    </location>
</feature>
<feature type="compositionally biased region" description="Low complexity" evidence="2">
    <location>
        <begin position="1640"/>
        <end position="1671"/>
    </location>
</feature>
<feature type="compositionally biased region" description="Polar residues" evidence="2">
    <location>
        <begin position="1998"/>
        <end position="2013"/>
    </location>
</feature>
<dbReference type="Pfam" id="PF07529">
    <property type="entry name" value="HSA"/>
    <property type="match status" value="1"/>
</dbReference>
<feature type="compositionally biased region" description="Polar residues" evidence="2">
    <location>
        <begin position="1858"/>
        <end position="1895"/>
    </location>
</feature>
<feature type="compositionally biased region" description="Polar residues" evidence="2">
    <location>
        <begin position="1596"/>
        <end position="1610"/>
    </location>
</feature>